<dbReference type="Proteomes" id="UP000242752">
    <property type="component" value="Unassembled WGS sequence"/>
</dbReference>
<dbReference type="EMBL" id="PPRF01000067">
    <property type="protein sequence ID" value="PNZ25850.1"/>
    <property type="molecule type" value="Genomic_DNA"/>
</dbReference>
<reference evidence="3 4" key="1">
    <citation type="submission" date="2017-08" db="EMBL/GenBank/DDBJ databases">
        <title>Draft genome sequences of 64 type strains of genus Staph aureus.</title>
        <authorList>
            <person name="Cole K."/>
            <person name="Golubchik T."/>
            <person name="Russell J."/>
            <person name="Foster D."/>
            <person name="Llewelyn M."/>
            <person name="Wilson D."/>
            <person name="Crook D."/>
            <person name="Paul J."/>
        </authorList>
    </citation>
    <scope>NUCLEOTIDE SEQUENCE [LARGE SCALE GENOMIC DNA]</scope>
    <source>
        <strain evidence="3 4">DSM 21968</strain>
    </source>
</reference>
<evidence type="ECO:0000313" key="3">
    <source>
        <dbReference type="EMBL" id="PNZ25850.1"/>
    </source>
</evidence>
<proteinExistence type="predicted"/>
<dbReference type="RefSeq" id="WP_103358691.1">
    <property type="nucleotide sequence ID" value="NZ_PPRF01000067.1"/>
</dbReference>
<keyword evidence="2" id="KW-0812">Transmembrane</keyword>
<feature type="transmembrane region" description="Helical" evidence="2">
    <location>
        <begin position="50"/>
        <end position="71"/>
    </location>
</feature>
<protein>
    <submittedName>
        <fullName evidence="3">Uncharacterized protein</fullName>
    </submittedName>
</protein>
<evidence type="ECO:0000256" key="1">
    <source>
        <dbReference type="SAM" id="MobiDB-lite"/>
    </source>
</evidence>
<name>A0A2K3YJR7_9STAP</name>
<feature type="region of interest" description="Disordered" evidence="1">
    <location>
        <begin position="1"/>
        <end position="31"/>
    </location>
</feature>
<dbReference type="AlphaFoldDB" id="A0A2K3YJR7"/>
<dbReference type="OrthoDB" id="2397483at2"/>
<evidence type="ECO:0000313" key="4">
    <source>
        <dbReference type="Proteomes" id="UP000242752"/>
    </source>
</evidence>
<sequence length="72" mass="8168">MTNSDQQPEVIDPIDPRYKHPETFGQSHGNQQHNTYQVYTRTYGCTPVSCLPGCLFSIILSILLTVLLNLLF</sequence>
<gene>
    <name evidence="3" type="ORF">CD122_09225</name>
</gene>
<evidence type="ECO:0000256" key="2">
    <source>
        <dbReference type="SAM" id="Phobius"/>
    </source>
</evidence>
<keyword evidence="2" id="KW-1133">Transmembrane helix</keyword>
<keyword evidence="4" id="KW-1185">Reference proteome</keyword>
<organism evidence="3 4">
    <name type="scientific">Staphylococcus rostri</name>
    <dbReference type="NCBI Taxonomy" id="522262"/>
    <lineage>
        <taxon>Bacteria</taxon>
        <taxon>Bacillati</taxon>
        <taxon>Bacillota</taxon>
        <taxon>Bacilli</taxon>
        <taxon>Bacillales</taxon>
        <taxon>Staphylococcaceae</taxon>
        <taxon>Staphylococcus</taxon>
    </lineage>
</organism>
<keyword evidence="2" id="KW-0472">Membrane</keyword>
<accession>A0A2K3YJR7</accession>
<comment type="caution">
    <text evidence="3">The sequence shown here is derived from an EMBL/GenBank/DDBJ whole genome shotgun (WGS) entry which is preliminary data.</text>
</comment>